<evidence type="ECO:0000313" key="1">
    <source>
        <dbReference type="EMBL" id="MDN3564451.1"/>
    </source>
</evidence>
<sequence length="197" mass="21779">MEIISGVERRRQWRVVDKLRIVAEAERPGACFVEVARRHEVSRSVLWAWRKQARQGVLVAEPAAMFMPLQVATDLPAPIARDDAASAVPPTSGSASIGRIEIALPDGTVIRVDEAIGAAALRRVVTVLRGRRGDLVKIVWHDGLGMSLYAKRLERGRFIWPSPADGSVVISASQLAYMLDGIDWRNPQRTWRPEIAG</sequence>
<accession>A0ABT8A4Y4</accession>
<keyword evidence="2" id="KW-1185">Reference proteome</keyword>
<dbReference type="NCBIfam" id="NF047595">
    <property type="entry name" value="IS66_ISRel24_TnpA"/>
    <property type="match status" value="1"/>
</dbReference>
<comment type="caution">
    <text evidence="1">The sequence shown here is derived from an EMBL/GenBank/DDBJ whole genome shotgun (WGS) entry which is preliminary data.</text>
</comment>
<gene>
    <name evidence="1" type="primary">tnpB</name>
    <name evidence="1" type="ORF">QWZ14_08755</name>
</gene>
<dbReference type="InterPro" id="IPR010921">
    <property type="entry name" value="Trp_repressor/repl_initiator"/>
</dbReference>
<dbReference type="RefSeq" id="WP_290316251.1">
    <property type="nucleotide sequence ID" value="NZ_JAUFPN010000095.1"/>
</dbReference>
<dbReference type="SUPFAM" id="SSF48295">
    <property type="entry name" value="TrpR-like"/>
    <property type="match status" value="1"/>
</dbReference>
<dbReference type="PANTHER" id="PTHR36455:SF1">
    <property type="entry name" value="BLR8292 PROTEIN"/>
    <property type="match status" value="1"/>
</dbReference>
<dbReference type="Proteomes" id="UP001529369">
    <property type="component" value="Unassembled WGS sequence"/>
</dbReference>
<organism evidence="1 2">
    <name type="scientific">Paeniroseomonas aquatica</name>
    <dbReference type="NCBI Taxonomy" id="373043"/>
    <lineage>
        <taxon>Bacteria</taxon>
        <taxon>Pseudomonadati</taxon>
        <taxon>Pseudomonadota</taxon>
        <taxon>Alphaproteobacteria</taxon>
        <taxon>Acetobacterales</taxon>
        <taxon>Acetobacteraceae</taxon>
        <taxon>Paeniroseomonas</taxon>
    </lineage>
</organism>
<dbReference type="PANTHER" id="PTHR36455">
    <property type="match status" value="1"/>
</dbReference>
<dbReference type="Pfam" id="PF01527">
    <property type="entry name" value="HTH_Tnp_1"/>
    <property type="match status" value="1"/>
</dbReference>
<proteinExistence type="predicted"/>
<reference evidence="2" key="1">
    <citation type="journal article" date="2019" name="Int. J. Syst. Evol. Microbiol.">
        <title>The Global Catalogue of Microorganisms (GCM) 10K type strain sequencing project: providing services to taxonomists for standard genome sequencing and annotation.</title>
        <authorList>
            <consortium name="The Broad Institute Genomics Platform"/>
            <consortium name="The Broad Institute Genome Sequencing Center for Infectious Disease"/>
            <person name="Wu L."/>
            <person name="Ma J."/>
        </authorList>
    </citation>
    <scope>NUCLEOTIDE SEQUENCE [LARGE SCALE GENOMIC DNA]</scope>
    <source>
        <strain evidence="2">CECT 7131</strain>
    </source>
</reference>
<dbReference type="InterPro" id="IPR008878">
    <property type="entry name" value="Transposase_IS66_Orf2"/>
</dbReference>
<name>A0ABT8A4Y4_9PROT</name>
<dbReference type="Pfam" id="PF05717">
    <property type="entry name" value="TnpB_IS66"/>
    <property type="match status" value="1"/>
</dbReference>
<evidence type="ECO:0000313" key="2">
    <source>
        <dbReference type="Proteomes" id="UP001529369"/>
    </source>
</evidence>
<dbReference type="InterPro" id="IPR002514">
    <property type="entry name" value="Transposase_8"/>
</dbReference>
<protein>
    <submittedName>
        <fullName evidence="1">IS66 family insertion sequence element accessory protein TnpB</fullName>
    </submittedName>
</protein>
<dbReference type="EMBL" id="JAUFPN010000095">
    <property type="protein sequence ID" value="MDN3564451.1"/>
    <property type="molecule type" value="Genomic_DNA"/>
</dbReference>
<dbReference type="NCBIfam" id="NF033819">
    <property type="entry name" value="IS66_TnpB"/>
    <property type="match status" value="1"/>
</dbReference>